<dbReference type="Proteomes" id="UP000324222">
    <property type="component" value="Unassembled WGS sequence"/>
</dbReference>
<dbReference type="GO" id="GO:0005773">
    <property type="term" value="C:vacuole"/>
    <property type="evidence" value="ECO:0007669"/>
    <property type="project" value="TreeGrafter"/>
</dbReference>
<name>A0A5B7EHB7_PORTR</name>
<feature type="transmembrane region" description="Helical" evidence="7">
    <location>
        <begin position="103"/>
        <end position="125"/>
    </location>
</feature>
<dbReference type="InterPro" id="IPR003492">
    <property type="entry name" value="Battenin_disease_Cln3"/>
</dbReference>
<dbReference type="GO" id="GO:0051453">
    <property type="term" value="P:regulation of intracellular pH"/>
    <property type="evidence" value="ECO:0007669"/>
    <property type="project" value="TreeGrafter"/>
</dbReference>
<keyword evidence="5 7" id="KW-0472">Membrane</keyword>
<evidence type="ECO:0000256" key="7">
    <source>
        <dbReference type="SAM" id="Phobius"/>
    </source>
</evidence>
<evidence type="ECO:0000256" key="5">
    <source>
        <dbReference type="ARBA" id="ARBA00023136"/>
    </source>
</evidence>
<evidence type="ECO:0000256" key="1">
    <source>
        <dbReference type="ARBA" id="ARBA00004127"/>
    </source>
</evidence>
<proteinExistence type="predicted"/>
<comment type="subcellular location">
    <subcellularLocation>
        <location evidence="1">Endomembrane system</location>
        <topology evidence="1">Multi-pass membrane protein</topology>
    </subcellularLocation>
</comment>
<accession>A0A5B7EHB7</accession>
<dbReference type="AlphaFoldDB" id="A0A5B7EHB7"/>
<feature type="region of interest" description="Disordered" evidence="6">
    <location>
        <begin position="1"/>
        <end position="95"/>
    </location>
</feature>
<feature type="transmembrane region" description="Helical" evidence="7">
    <location>
        <begin position="200"/>
        <end position="222"/>
    </location>
</feature>
<keyword evidence="4 7" id="KW-1133">Transmembrane helix</keyword>
<dbReference type="Pfam" id="PF02487">
    <property type="entry name" value="CLN3"/>
    <property type="match status" value="1"/>
</dbReference>
<gene>
    <name evidence="8" type="primary">CLN3_1</name>
    <name evidence="8" type="ORF">E2C01_025755</name>
</gene>
<protein>
    <submittedName>
        <fullName evidence="8">Battenin</fullName>
    </submittedName>
</protein>
<organism evidence="8 9">
    <name type="scientific">Portunus trituberculatus</name>
    <name type="common">Swimming crab</name>
    <name type="synonym">Neptunus trituberculatus</name>
    <dbReference type="NCBI Taxonomy" id="210409"/>
    <lineage>
        <taxon>Eukaryota</taxon>
        <taxon>Metazoa</taxon>
        <taxon>Ecdysozoa</taxon>
        <taxon>Arthropoda</taxon>
        <taxon>Crustacea</taxon>
        <taxon>Multicrustacea</taxon>
        <taxon>Malacostraca</taxon>
        <taxon>Eumalacostraca</taxon>
        <taxon>Eucarida</taxon>
        <taxon>Decapoda</taxon>
        <taxon>Pleocyemata</taxon>
        <taxon>Brachyura</taxon>
        <taxon>Eubrachyura</taxon>
        <taxon>Portunoidea</taxon>
        <taxon>Portunidae</taxon>
        <taxon>Portuninae</taxon>
        <taxon>Portunus</taxon>
    </lineage>
</organism>
<feature type="compositionally biased region" description="Polar residues" evidence="6">
    <location>
        <begin position="30"/>
        <end position="46"/>
    </location>
</feature>
<dbReference type="EMBL" id="VSRR010002628">
    <property type="protein sequence ID" value="MPC32443.1"/>
    <property type="molecule type" value="Genomic_DNA"/>
</dbReference>
<evidence type="ECO:0000313" key="8">
    <source>
        <dbReference type="EMBL" id="MPC32443.1"/>
    </source>
</evidence>
<dbReference type="PANTHER" id="PTHR10981:SF0">
    <property type="entry name" value="BATTENIN"/>
    <property type="match status" value="1"/>
</dbReference>
<dbReference type="GO" id="GO:0012505">
    <property type="term" value="C:endomembrane system"/>
    <property type="evidence" value="ECO:0007669"/>
    <property type="project" value="UniProtKB-SubCell"/>
</dbReference>
<keyword evidence="9" id="KW-1185">Reference proteome</keyword>
<reference evidence="8 9" key="1">
    <citation type="submission" date="2019-05" db="EMBL/GenBank/DDBJ databases">
        <title>Another draft genome of Portunus trituberculatus and its Hox gene families provides insights of decapod evolution.</title>
        <authorList>
            <person name="Jeong J.-H."/>
            <person name="Song I."/>
            <person name="Kim S."/>
            <person name="Choi T."/>
            <person name="Kim D."/>
            <person name="Ryu S."/>
            <person name="Kim W."/>
        </authorList>
    </citation>
    <scope>NUCLEOTIDE SEQUENCE [LARGE SCALE GENOMIC DNA]</scope>
    <source>
        <tissue evidence="8">Muscle</tissue>
    </source>
</reference>
<feature type="compositionally biased region" description="Basic and acidic residues" evidence="6">
    <location>
        <begin position="65"/>
        <end position="86"/>
    </location>
</feature>
<evidence type="ECO:0000256" key="2">
    <source>
        <dbReference type="ARBA" id="ARBA00022448"/>
    </source>
</evidence>
<evidence type="ECO:0000256" key="6">
    <source>
        <dbReference type="SAM" id="MobiDB-lite"/>
    </source>
</evidence>
<keyword evidence="3 7" id="KW-0812">Transmembrane</keyword>
<sequence>MSPAHKQEDSSTSLLQDSDRHTPKIVPPVTNASHPSLPQSPATTSPPLSPIHTSPAHLAKSLLAHLDDQKDDDLGAEGRKEEEETKKKVRQRSSGVPRRMRDLAAFWLLGFCNNFSYWVMITAAYDLLATQHQEYSERSAPAAPPGQPPNASLEVTISLPGWGNDSFVNTFTCNRHSTGAILVADTLPATALTLAAPLTLLLGVGLRVWLLSILCVVSYLILGLTSPDLVFLGVALASASRGLSDPTFLGHATNYHK</sequence>
<evidence type="ECO:0000256" key="3">
    <source>
        <dbReference type="ARBA" id="ARBA00022692"/>
    </source>
</evidence>
<comment type="caution">
    <text evidence="8">The sequence shown here is derived from an EMBL/GenBank/DDBJ whole genome shotgun (WGS) entry which is preliminary data.</text>
</comment>
<evidence type="ECO:0000313" key="9">
    <source>
        <dbReference type="Proteomes" id="UP000324222"/>
    </source>
</evidence>
<evidence type="ECO:0000256" key="4">
    <source>
        <dbReference type="ARBA" id="ARBA00022989"/>
    </source>
</evidence>
<dbReference type="OrthoDB" id="5965864at2759"/>
<keyword evidence="2" id="KW-0813">Transport</keyword>
<dbReference type="PANTHER" id="PTHR10981">
    <property type="entry name" value="BATTENIN"/>
    <property type="match status" value="1"/>
</dbReference>
<dbReference type="GO" id="GO:0016020">
    <property type="term" value="C:membrane"/>
    <property type="evidence" value="ECO:0007669"/>
    <property type="project" value="InterPro"/>
</dbReference>